<keyword evidence="5" id="KW-1185">Reference proteome</keyword>
<reference evidence="4 5" key="1">
    <citation type="submission" date="2016-12" db="EMBL/GenBank/DDBJ databases">
        <title>Study of bacterial adaptation to deep sea.</title>
        <authorList>
            <person name="Song J."/>
            <person name="Yoshizawa S."/>
            <person name="Kogure K."/>
        </authorList>
    </citation>
    <scope>NUCLEOTIDE SEQUENCE [LARGE SCALE GENOMIC DNA]</scope>
    <source>
        <strain evidence="4 5">SAORIC-165</strain>
    </source>
</reference>
<comment type="similarity">
    <text evidence="1">Belongs to the sulfatase family.</text>
</comment>
<feature type="domain" description="Sulfatase N-terminal" evidence="3">
    <location>
        <begin position="6"/>
        <end position="56"/>
    </location>
</feature>
<dbReference type="Gene3D" id="3.40.720.10">
    <property type="entry name" value="Alkaline Phosphatase, subunit A"/>
    <property type="match status" value="1"/>
</dbReference>
<evidence type="ECO:0000313" key="4">
    <source>
        <dbReference type="EMBL" id="PQJ29068.1"/>
    </source>
</evidence>
<dbReference type="RefSeq" id="WP_206018825.1">
    <property type="nucleotide sequence ID" value="NZ_MQWA01000001.1"/>
</dbReference>
<sequence>MPLIEEEQLTIAELLREKGYHTGLVGKWHLGTGWRNKDGKFVFDGLQHDQKNYASSKAYVENGRSTPGPVQKNFEAKTSWLGLPW</sequence>
<dbReference type="Pfam" id="PF00884">
    <property type="entry name" value="Sulfatase"/>
    <property type="match status" value="1"/>
</dbReference>
<dbReference type="SUPFAM" id="SSF53649">
    <property type="entry name" value="Alkaline phosphatase-like"/>
    <property type="match status" value="1"/>
</dbReference>
<dbReference type="AlphaFoldDB" id="A0A2S7U244"/>
<dbReference type="PROSITE" id="PS00149">
    <property type="entry name" value="SULFATASE_2"/>
    <property type="match status" value="1"/>
</dbReference>
<evidence type="ECO:0000256" key="2">
    <source>
        <dbReference type="ARBA" id="ARBA00022801"/>
    </source>
</evidence>
<proteinExistence type="inferred from homology"/>
<dbReference type="Proteomes" id="UP000239907">
    <property type="component" value="Unassembled WGS sequence"/>
</dbReference>
<keyword evidence="2" id="KW-0378">Hydrolase</keyword>
<dbReference type="GO" id="GO:0016787">
    <property type="term" value="F:hydrolase activity"/>
    <property type="evidence" value="ECO:0007669"/>
    <property type="project" value="UniProtKB-KW"/>
</dbReference>
<name>A0A2S7U244_9BACT</name>
<gene>
    <name evidence="4" type="ORF">BSZ32_11585</name>
</gene>
<evidence type="ECO:0000256" key="1">
    <source>
        <dbReference type="ARBA" id="ARBA00008779"/>
    </source>
</evidence>
<dbReference type="EMBL" id="MQWA01000001">
    <property type="protein sequence ID" value="PQJ29068.1"/>
    <property type="molecule type" value="Genomic_DNA"/>
</dbReference>
<organism evidence="4 5">
    <name type="scientific">Rubritalea profundi</name>
    <dbReference type="NCBI Taxonomy" id="1658618"/>
    <lineage>
        <taxon>Bacteria</taxon>
        <taxon>Pseudomonadati</taxon>
        <taxon>Verrucomicrobiota</taxon>
        <taxon>Verrucomicrobiia</taxon>
        <taxon>Verrucomicrobiales</taxon>
        <taxon>Rubritaleaceae</taxon>
        <taxon>Rubritalea</taxon>
    </lineage>
</organism>
<dbReference type="InterPro" id="IPR017850">
    <property type="entry name" value="Alkaline_phosphatase_core_sf"/>
</dbReference>
<protein>
    <recommendedName>
        <fullName evidence="3">Sulfatase N-terminal domain-containing protein</fullName>
    </recommendedName>
</protein>
<dbReference type="InterPro" id="IPR024607">
    <property type="entry name" value="Sulfatase_CS"/>
</dbReference>
<dbReference type="InterPro" id="IPR000917">
    <property type="entry name" value="Sulfatase_N"/>
</dbReference>
<comment type="caution">
    <text evidence="4">The sequence shown here is derived from an EMBL/GenBank/DDBJ whole genome shotgun (WGS) entry which is preliminary data.</text>
</comment>
<evidence type="ECO:0000313" key="5">
    <source>
        <dbReference type="Proteomes" id="UP000239907"/>
    </source>
</evidence>
<accession>A0A2S7U244</accession>
<evidence type="ECO:0000259" key="3">
    <source>
        <dbReference type="Pfam" id="PF00884"/>
    </source>
</evidence>